<organism evidence="1">
    <name type="scientific">marine sediment metagenome</name>
    <dbReference type="NCBI Taxonomy" id="412755"/>
    <lineage>
        <taxon>unclassified sequences</taxon>
        <taxon>metagenomes</taxon>
        <taxon>ecological metagenomes</taxon>
    </lineage>
</organism>
<gene>
    <name evidence="1" type="ORF">LCGC14_2539500</name>
</gene>
<accession>A0A0F9D2M8</accession>
<proteinExistence type="predicted"/>
<evidence type="ECO:0000313" key="1">
    <source>
        <dbReference type="EMBL" id="KKL12066.1"/>
    </source>
</evidence>
<name>A0A0F9D2M8_9ZZZZ</name>
<dbReference type="AlphaFoldDB" id="A0A0F9D2M8"/>
<protein>
    <submittedName>
        <fullName evidence="1">Uncharacterized protein</fullName>
    </submittedName>
</protein>
<feature type="non-terminal residue" evidence="1">
    <location>
        <position position="1"/>
    </location>
</feature>
<sequence>PATSGPPQPRQSELFDPLASSLRTTLALKNICPWSLATCEELVTASTRLSTLPPPLWAQDILDGGSGYMLTLTVHGNNNRKGLSKKSGGGLAATVRKRYAPTLLARDSRTLRGAKRSPTSLGTHPLAHEIGARAGFPPGGLNPLWCEWFMGFPIGWTALEPLGKRNFRSWQQQHGAS</sequence>
<dbReference type="EMBL" id="LAZR01041409">
    <property type="protein sequence ID" value="KKL12066.1"/>
    <property type="molecule type" value="Genomic_DNA"/>
</dbReference>
<comment type="caution">
    <text evidence="1">The sequence shown here is derived from an EMBL/GenBank/DDBJ whole genome shotgun (WGS) entry which is preliminary data.</text>
</comment>
<reference evidence="1" key="1">
    <citation type="journal article" date="2015" name="Nature">
        <title>Complex archaea that bridge the gap between prokaryotes and eukaryotes.</title>
        <authorList>
            <person name="Spang A."/>
            <person name="Saw J.H."/>
            <person name="Jorgensen S.L."/>
            <person name="Zaremba-Niedzwiedzka K."/>
            <person name="Martijn J."/>
            <person name="Lind A.E."/>
            <person name="van Eijk R."/>
            <person name="Schleper C."/>
            <person name="Guy L."/>
            <person name="Ettema T.J."/>
        </authorList>
    </citation>
    <scope>NUCLEOTIDE SEQUENCE</scope>
</reference>